<name>A0AAD0PVP5_PSEAV</name>
<evidence type="ECO:0000313" key="1">
    <source>
        <dbReference type="EMBL" id="AXH59564.1"/>
    </source>
</evidence>
<dbReference type="EMBL" id="CP031226">
    <property type="protein sequence ID" value="AXH59564.1"/>
    <property type="molecule type" value="Genomic_DNA"/>
</dbReference>
<keyword evidence="1" id="KW-0614">Plasmid</keyword>
<proteinExistence type="predicted"/>
<dbReference type="AlphaFoldDB" id="A0AAD0PVP5"/>
<sequence length="138" mass="15397">MTYKAKTHNNNNKKGASVFKLVVDKYENSRSLPMAAVGQLALLLTFSAQPGLHDTLMESFKIKDSRLVDRLLWGEMVEEYDGSNLRTVLAKSGIFETCASSILISHTSDEGALRTCIEYLKSFVVSSSLAQRDFREDV</sequence>
<geneLocation type="plasmid" evidence="2">
    <name>pmppla107</name>
</geneLocation>
<evidence type="ECO:0000313" key="2">
    <source>
        <dbReference type="Proteomes" id="UP000006426"/>
    </source>
</evidence>
<accession>A0AAD0PVP5</accession>
<gene>
    <name evidence="1" type="ORF">PLA107_030530</name>
</gene>
<organism evidence="1 2">
    <name type="scientific">Pseudomonas amygdali pv. lachrymans str. M301315</name>
    <dbReference type="NCBI Taxonomy" id="629260"/>
    <lineage>
        <taxon>Bacteria</taxon>
        <taxon>Pseudomonadati</taxon>
        <taxon>Pseudomonadota</taxon>
        <taxon>Gammaproteobacteria</taxon>
        <taxon>Pseudomonadales</taxon>
        <taxon>Pseudomonadaceae</taxon>
        <taxon>Pseudomonas</taxon>
        <taxon>Pseudomonas amygdali</taxon>
    </lineage>
</organism>
<reference evidence="1 2" key="1">
    <citation type="journal article" date="2011" name="PLoS Pathog.">
        <title>Dynamic evolution of pathogenicity revealed by sequencing and comparative genomics of 19 Pseudomonas syringae isolates.</title>
        <authorList>
            <person name="Baltrus D.A."/>
            <person name="Nishimura M.T."/>
            <person name="Romanchuk A."/>
            <person name="Chang J.H."/>
            <person name="Mukhtar M.S."/>
            <person name="Cherkis K."/>
            <person name="Roach J."/>
            <person name="Grant S.R."/>
            <person name="Jones C.D."/>
            <person name="Dangl J.L."/>
        </authorList>
    </citation>
    <scope>NUCLEOTIDE SEQUENCE [LARGE SCALE GENOMIC DNA]</scope>
    <source>
        <strain evidence="1 2">M301315</strain>
    </source>
</reference>
<protein>
    <submittedName>
        <fullName evidence="1">Uncharacterized protein</fullName>
    </submittedName>
</protein>
<dbReference type="Proteomes" id="UP000006426">
    <property type="component" value="Plasmid pmppla107"/>
</dbReference>